<keyword evidence="2" id="KW-1185">Reference proteome</keyword>
<dbReference type="EMBL" id="QUSW01000001">
    <property type="protein sequence ID" value="RQP26821.1"/>
    <property type="molecule type" value="Genomic_DNA"/>
</dbReference>
<comment type="caution">
    <text evidence="1">The sequence shown here is derived from an EMBL/GenBank/DDBJ whole genome shotgun (WGS) entry which is preliminary data.</text>
</comment>
<reference evidence="1 2" key="1">
    <citation type="submission" date="2018-08" db="EMBL/GenBank/DDBJ databases">
        <authorList>
            <person name="Khan S.A."/>
            <person name="Jeon C.O."/>
            <person name="Chun B.H."/>
            <person name="Jeong S.E."/>
        </authorList>
    </citation>
    <scope>NUCLEOTIDE SEQUENCE [LARGE SCALE GENOMIC DNA]</scope>
    <source>
        <strain evidence="1 2">S-16</strain>
    </source>
</reference>
<evidence type="ECO:0000313" key="1">
    <source>
        <dbReference type="EMBL" id="RQP26821.1"/>
    </source>
</evidence>
<name>A0A3N7I0C4_9BURK</name>
<proteinExistence type="predicted"/>
<evidence type="ECO:0000313" key="2">
    <source>
        <dbReference type="Proteomes" id="UP000267464"/>
    </source>
</evidence>
<dbReference type="AlphaFoldDB" id="A0A3N7I0C4"/>
<gene>
    <name evidence="1" type="ORF">DZC73_03280</name>
</gene>
<dbReference type="Proteomes" id="UP000267464">
    <property type="component" value="Unassembled WGS sequence"/>
</dbReference>
<protein>
    <recommendedName>
        <fullName evidence="3">SH3 domain-containing protein</fullName>
    </recommendedName>
</protein>
<reference evidence="1 2" key="2">
    <citation type="submission" date="2018-12" db="EMBL/GenBank/DDBJ databases">
        <title>Rhizobacter gummiphilus sp. nov., a rubber-degrading bacterium isolated from the soil of a botanical garden in Japan.</title>
        <authorList>
            <person name="Shunsuke S.S."/>
        </authorList>
    </citation>
    <scope>NUCLEOTIDE SEQUENCE [LARGE SCALE GENOMIC DNA]</scope>
    <source>
        <strain evidence="1 2">S-16</strain>
    </source>
</reference>
<organism evidence="1 2">
    <name type="scientific">Piscinibacter terrae</name>
    <dbReference type="NCBI Taxonomy" id="2496871"/>
    <lineage>
        <taxon>Bacteria</taxon>
        <taxon>Pseudomonadati</taxon>
        <taxon>Pseudomonadota</taxon>
        <taxon>Betaproteobacteria</taxon>
        <taxon>Burkholderiales</taxon>
        <taxon>Sphaerotilaceae</taxon>
        <taxon>Piscinibacter</taxon>
    </lineage>
</organism>
<evidence type="ECO:0008006" key="3">
    <source>
        <dbReference type="Google" id="ProtNLM"/>
    </source>
</evidence>
<sequence length="465" mass="50815">MIAIVVQDQVALRASPRDSAQQQAVLWQGDALEIRGERMDYVQVYDHRRERAGYVRASQVRRVSLAPADAPEALAVLRFLRDQSGSEALGVAYAAAYLRAVPASQITAEPFDALGQMADRLARRASARQSQDKAADQRLAAHLEVVAAYGVEIASFERQGHMQLCYDGDAFKRVLTMTSTSAQRAHAALALTRHECVDPAMSPLDRQRVDEARAELLDRAMAPDLPETLKNRLRIRTAGVWAGVAFDRHRKGGQDAVATERALQALAGVNKAELSEADDTAYADAAVRVSASRWATEPAPADGPATKLAIVTSPGQPGETCVSLIDAKHDASQPLLKRCTFGTVWGASASTSPQGNALAVAVQPLSTWRELWVFHRVNNAWVLDALPPGTGEPELGVVEFAGWVPGSSKLLVAREARVDGRFRRSYEVLKLDTLTLENRADKPDALTAFHRWQDPRWKHVTLSLR</sequence>
<accession>A0A3N7I0C4</accession>
<dbReference type="OrthoDB" id="8879634at2"/>